<dbReference type="STRING" id="670580.A0A1X6NCG4"/>
<feature type="region of interest" description="Disordered" evidence="1">
    <location>
        <begin position="726"/>
        <end position="805"/>
    </location>
</feature>
<feature type="compositionally biased region" description="Basic and acidic residues" evidence="1">
    <location>
        <begin position="872"/>
        <end position="886"/>
    </location>
</feature>
<reference evidence="3 4" key="1">
    <citation type="submission" date="2017-04" db="EMBL/GenBank/DDBJ databases">
        <title>Genome Sequence of the Model Brown-Rot Fungus Postia placenta SB12.</title>
        <authorList>
            <consortium name="DOE Joint Genome Institute"/>
            <person name="Gaskell J."/>
            <person name="Kersten P."/>
            <person name="Larrondo L.F."/>
            <person name="Canessa P."/>
            <person name="Martinez D."/>
            <person name="Hibbett D."/>
            <person name="Schmoll M."/>
            <person name="Kubicek C.P."/>
            <person name="Martinez A.T."/>
            <person name="Yadav J."/>
            <person name="Master E."/>
            <person name="Magnuson J.K."/>
            <person name="James T."/>
            <person name="Yaver D."/>
            <person name="Berka R."/>
            <person name="Labutti K."/>
            <person name="Lipzen A."/>
            <person name="Aerts A."/>
            <person name="Barry K."/>
            <person name="Henrissat B."/>
            <person name="Blanchette R."/>
            <person name="Grigoriev I."/>
            <person name="Cullen D."/>
        </authorList>
    </citation>
    <scope>NUCLEOTIDE SEQUENCE [LARGE SCALE GENOMIC DNA]</scope>
    <source>
        <strain evidence="3 4">MAD-698-R-SB12</strain>
    </source>
</reference>
<dbReference type="OrthoDB" id="2745598at2759"/>
<name>A0A1X6NCG4_9APHY</name>
<feature type="compositionally biased region" description="Low complexity" evidence="1">
    <location>
        <begin position="582"/>
        <end position="594"/>
    </location>
</feature>
<keyword evidence="4" id="KW-1185">Reference proteome</keyword>
<dbReference type="RefSeq" id="XP_024343122.1">
    <property type="nucleotide sequence ID" value="XM_024478385.1"/>
</dbReference>
<feature type="compositionally biased region" description="Basic and acidic residues" evidence="1">
    <location>
        <begin position="770"/>
        <end position="805"/>
    </location>
</feature>
<feature type="compositionally biased region" description="Basic and acidic residues" evidence="1">
    <location>
        <begin position="726"/>
        <end position="761"/>
    </location>
</feature>
<feature type="compositionally biased region" description="Polar residues" evidence="1">
    <location>
        <begin position="1073"/>
        <end position="1087"/>
    </location>
</feature>
<dbReference type="GeneID" id="36323335"/>
<feature type="region of interest" description="Disordered" evidence="1">
    <location>
        <begin position="682"/>
        <end position="705"/>
    </location>
</feature>
<dbReference type="InterPro" id="IPR001810">
    <property type="entry name" value="F-box_dom"/>
</dbReference>
<proteinExistence type="predicted"/>
<feature type="region of interest" description="Disordered" evidence="1">
    <location>
        <begin position="563"/>
        <end position="594"/>
    </location>
</feature>
<feature type="region of interest" description="Disordered" evidence="1">
    <location>
        <begin position="499"/>
        <end position="535"/>
    </location>
</feature>
<feature type="region of interest" description="Disordered" evidence="1">
    <location>
        <begin position="410"/>
        <end position="435"/>
    </location>
</feature>
<evidence type="ECO:0000256" key="1">
    <source>
        <dbReference type="SAM" id="MobiDB-lite"/>
    </source>
</evidence>
<organism evidence="3 4">
    <name type="scientific">Postia placenta MAD-698-R-SB12</name>
    <dbReference type="NCBI Taxonomy" id="670580"/>
    <lineage>
        <taxon>Eukaryota</taxon>
        <taxon>Fungi</taxon>
        <taxon>Dikarya</taxon>
        <taxon>Basidiomycota</taxon>
        <taxon>Agaricomycotina</taxon>
        <taxon>Agaricomycetes</taxon>
        <taxon>Polyporales</taxon>
        <taxon>Adustoporiaceae</taxon>
        <taxon>Rhodonia</taxon>
    </lineage>
</organism>
<feature type="region of interest" description="Disordered" evidence="1">
    <location>
        <begin position="1067"/>
        <end position="1122"/>
    </location>
</feature>
<evidence type="ECO:0000313" key="3">
    <source>
        <dbReference type="EMBL" id="OSX66328.1"/>
    </source>
</evidence>
<feature type="region of interest" description="Disordered" evidence="1">
    <location>
        <begin position="372"/>
        <end position="394"/>
    </location>
</feature>
<feature type="region of interest" description="Disordered" evidence="1">
    <location>
        <begin position="1134"/>
        <end position="1320"/>
    </location>
</feature>
<sequence length="1346" mass="146351">MAALGPALPPLPVDILRNVLSYLDKRKYINAAMLVHPTWYSLAEAMQYHDLVLSARALSGEFSPPSLRCLQTIQSCNPAARAVHHLTVAGVTSGSDRVTLLEALAGTTDLLSLDLRESALQDDPLLPGDPVFSPSGGFLPNLTALCTNDARLVSSLAAGRPLFSVAILRRLDMQNYTSIVNSLQHSTSRISQLRLHLNVDSMVSSIGIIKSLAEMFPALAVLALQFELPTNIPRPSYSLAWLDEDERGLVARGAARSASEPRGLVLHKNTPQVRILACHWLLNAKAGMLSAEELDELDDSKIQATLIYLLKCTAALTKGLSPGIITPAVCDWTLIPPLETQLHFGPYTQFPRRSAARSAPFTTMLLNAQKQPGTPLHVQPAAASPSPTSPLSNFMFNTIGQEPALLKRMSSVEESLQYPPSPSSTTSDHPIPDAASLSRPTLYELLVGKNAGGSLPVAAEATTDSSSNFLPTATETITRVNPLDESGFVSNFAAKNGLGAGPSASSSNPSGRSIYPSSSSIAGGNAPAPYAASSSRHSSIGASVTRADSVLSYIESPVSLDTSHAAVSARPESNGDRPRVPSQPHSSATPSASPSDLVLIISQVAIERADWNELKAMTERFQEEHAEYMRRNEEAVLALQREKEQLTKVLATVTSAFAKLDPLRVKQEKRFDAEQQKAERAFAHRLSEEKRREEAAELDRREVEAAESRKLAAERARQLELEEAARLAREEEDKRRAADVENRRKAAEEANRKADAEEERLQAAAAAAAKRAEDDRRSAQEAAKRAQVEEAERRQLLDEQRKTDKLKQELAIAKAKEESLAASEKAAKDAADARRLAEYEAQKAAVQEMKRKATEANAFAAQEEKKARLAKEELQARLEKERKEAQSRTLDVPAPNALNESPAAQPTTRGSTSTVPAIHQPFSSGVRVPSGLPSIPTPPPSISPETPENARENAPLIFQPMPPQKPTGSSGSIQAVPGVDKAKAQRSKSQAQKNRSAHASDIQKAPIQAALSQIKPEPQTPRCVSDISVKPESFTPILPKTLKMADKLGWSNGQTDDAEPLMIKREESVELPMSQSSAFPVPSQRSTIGGDDARVPAQGQSVPPPPATRKGRKQAALQSAVVPRPGSNIALAASPSYEQADASRIGPSDGPQLLQRVPRDQAESHTTHIDPMTNVGPWTSAPRTSEEDELRDYARTPPIDDLPGRPAYDHYSPTPPPYAAPARREYDYYSPTPNRPMRSREKSPAPGRKRVRDYDSALGSNEEPLVRRARFSPPRDYPEYGGTTPPRGRSPIPPYQRTYNVRTPSPDVDQYRNDPYRRGSIPIIKTDAPLMPIQMLTTDTRSLFLQ</sequence>
<protein>
    <recommendedName>
        <fullName evidence="2">F-box domain-containing protein</fullName>
    </recommendedName>
</protein>
<feature type="compositionally biased region" description="Low complexity" evidence="1">
    <location>
        <begin position="380"/>
        <end position="392"/>
    </location>
</feature>
<feature type="region of interest" description="Disordered" evidence="1">
    <location>
        <begin position="872"/>
        <end position="1028"/>
    </location>
</feature>
<feature type="compositionally biased region" description="Polar residues" evidence="1">
    <location>
        <begin position="898"/>
        <end position="915"/>
    </location>
</feature>
<evidence type="ECO:0000259" key="2">
    <source>
        <dbReference type="SMART" id="SM00256"/>
    </source>
</evidence>
<gene>
    <name evidence="3" type="ORF">POSPLADRAFT_1043779</name>
</gene>
<dbReference type="EMBL" id="KZ110592">
    <property type="protein sequence ID" value="OSX66328.1"/>
    <property type="molecule type" value="Genomic_DNA"/>
</dbReference>
<feature type="domain" description="F-box" evidence="2">
    <location>
        <begin position="11"/>
        <end position="52"/>
    </location>
</feature>
<feature type="compositionally biased region" description="Basic and acidic residues" evidence="1">
    <location>
        <begin position="1157"/>
        <end position="1168"/>
    </location>
</feature>
<dbReference type="CDD" id="cd22249">
    <property type="entry name" value="UDM1_RNF168_RNF169-like"/>
    <property type="match status" value="1"/>
</dbReference>
<evidence type="ECO:0000313" key="4">
    <source>
        <dbReference type="Proteomes" id="UP000194127"/>
    </source>
</evidence>
<dbReference type="Proteomes" id="UP000194127">
    <property type="component" value="Unassembled WGS sequence"/>
</dbReference>
<feature type="compositionally biased region" description="Low complexity" evidence="1">
    <location>
        <begin position="501"/>
        <end position="535"/>
    </location>
</feature>
<dbReference type="SMART" id="SM00256">
    <property type="entry name" value="FBOX"/>
    <property type="match status" value="1"/>
</dbReference>
<accession>A0A1X6NCG4</accession>